<dbReference type="Gene3D" id="3.30.1330.40">
    <property type="entry name" value="RutC-like"/>
    <property type="match status" value="1"/>
</dbReference>
<dbReference type="NCBIfam" id="TIGR00004">
    <property type="entry name" value="Rid family detoxifying hydrolase"/>
    <property type="match status" value="1"/>
</dbReference>
<dbReference type="AlphaFoldDB" id="A7MUE2"/>
<evidence type="ECO:0000313" key="3">
    <source>
        <dbReference type="Proteomes" id="UP000008152"/>
    </source>
</evidence>
<dbReference type="KEGG" id="vha:VIBHAR_03082"/>
<evidence type="ECO:0000313" key="2">
    <source>
        <dbReference type="EMBL" id="ABU72032.1"/>
    </source>
</evidence>
<comment type="similarity">
    <text evidence="1">Belongs to the RutC family.</text>
</comment>
<sequence length="148" mass="16099">MALERKRKLSFTTKTKNYVRINMKELIASEHAPAAIGPYSHGTTYGDLIFTSGQLPVDSATGKVVEGGITAQSHQSLTNLKHVLEAGNGSLDTVLKTTCYLANISDFAEFNKVYAEFFQKDCPARSCFAVKDLPLGVLIEVEAIASKK</sequence>
<dbReference type="Proteomes" id="UP000008152">
    <property type="component" value="Chromosome I"/>
</dbReference>
<accession>A7MUE2</accession>
<dbReference type="EMBL" id="CP000789">
    <property type="protein sequence ID" value="ABU72032.1"/>
    <property type="molecule type" value="Genomic_DNA"/>
</dbReference>
<dbReference type="PANTHER" id="PTHR11803:SF39">
    <property type="entry name" value="2-IMINOBUTANOATE_2-IMINOPROPANOATE DEAMINASE"/>
    <property type="match status" value="1"/>
</dbReference>
<dbReference type="InterPro" id="IPR006056">
    <property type="entry name" value="RidA"/>
</dbReference>
<proteinExistence type="inferred from homology"/>
<reference evidence="2 3" key="1">
    <citation type="submission" date="2007-08" db="EMBL/GenBank/DDBJ databases">
        <authorList>
            <consortium name="The Vibrio harveyi Genome Sequencing Project"/>
            <person name="Bassler B."/>
            <person name="Clifton S.W."/>
            <person name="Fulton L."/>
            <person name="Delehaunty K."/>
            <person name="Fronick C."/>
            <person name="Harrison M."/>
            <person name="Markivic C."/>
            <person name="Fulton R."/>
            <person name="Tin-Wollam A.-M."/>
            <person name="Shah N."/>
            <person name="Pepin K."/>
            <person name="Nash W."/>
            <person name="Thiruvilangam P."/>
            <person name="Bhonagiri V."/>
            <person name="Waters C."/>
            <person name="Tu K.C."/>
            <person name="Irgon J."/>
            <person name="Wilson R.K."/>
        </authorList>
    </citation>
    <scope>NUCLEOTIDE SEQUENCE [LARGE SCALE GENOMIC DNA]</scope>
    <source>
        <strain evidence="3">ATCC BAA-1116 / BB120</strain>
    </source>
</reference>
<dbReference type="InterPro" id="IPR006175">
    <property type="entry name" value="YjgF/YER057c/UK114"/>
</dbReference>
<dbReference type="InterPro" id="IPR035959">
    <property type="entry name" value="RutC-like_sf"/>
</dbReference>
<gene>
    <name evidence="2" type="ordered locus">VIBHAR_03082</name>
</gene>
<dbReference type="PATRIC" id="fig|338187.36.peg.3010"/>
<dbReference type="CDD" id="cd00448">
    <property type="entry name" value="YjgF_YER057c_UK114_family"/>
    <property type="match status" value="1"/>
</dbReference>
<dbReference type="GO" id="GO:0005829">
    <property type="term" value="C:cytosol"/>
    <property type="evidence" value="ECO:0007669"/>
    <property type="project" value="TreeGrafter"/>
</dbReference>
<dbReference type="PANTHER" id="PTHR11803">
    <property type="entry name" value="2-IMINOBUTANOATE/2-IMINOPROPANOATE DEAMINASE RIDA"/>
    <property type="match status" value="1"/>
</dbReference>
<dbReference type="Pfam" id="PF01042">
    <property type="entry name" value="Ribonuc_L-PSP"/>
    <property type="match status" value="1"/>
</dbReference>
<name>A7MUE2_VIBC1</name>
<organism evidence="2 3">
    <name type="scientific">Vibrio campbellii (strain ATCC BAA-1116)</name>
    <dbReference type="NCBI Taxonomy" id="2902295"/>
    <lineage>
        <taxon>Bacteria</taxon>
        <taxon>Pseudomonadati</taxon>
        <taxon>Pseudomonadota</taxon>
        <taxon>Gammaproteobacteria</taxon>
        <taxon>Vibrionales</taxon>
        <taxon>Vibrionaceae</taxon>
        <taxon>Vibrio</taxon>
    </lineage>
</organism>
<protein>
    <submittedName>
        <fullName evidence="2">Uncharacterized protein</fullName>
    </submittedName>
</protein>
<evidence type="ECO:0000256" key="1">
    <source>
        <dbReference type="ARBA" id="ARBA00010552"/>
    </source>
</evidence>
<dbReference type="SUPFAM" id="SSF55298">
    <property type="entry name" value="YjgF-like"/>
    <property type="match status" value="1"/>
</dbReference>
<dbReference type="FunFam" id="3.30.1330.40:FF:000001">
    <property type="entry name" value="L-PSP family endoribonuclease"/>
    <property type="match status" value="1"/>
</dbReference>
<dbReference type="GO" id="GO:0019239">
    <property type="term" value="F:deaminase activity"/>
    <property type="evidence" value="ECO:0007669"/>
    <property type="project" value="TreeGrafter"/>
</dbReference>